<dbReference type="RefSeq" id="WP_342159037.1">
    <property type="nucleotide sequence ID" value="NZ_JBCDNA010000001.1"/>
</dbReference>
<protein>
    <submittedName>
        <fullName evidence="1">Glyoxalase</fullName>
    </submittedName>
</protein>
<dbReference type="EMBL" id="JBCDNA010000001">
    <property type="protein sequence ID" value="MEL4455236.1"/>
    <property type="molecule type" value="Genomic_DNA"/>
</dbReference>
<organism evidence="1 2">
    <name type="scientific">Lutimonas vermicola</name>
    <dbReference type="NCBI Taxonomy" id="414288"/>
    <lineage>
        <taxon>Bacteria</taxon>
        <taxon>Pseudomonadati</taxon>
        <taxon>Bacteroidota</taxon>
        <taxon>Flavobacteriia</taxon>
        <taxon>Flavobacteriales</taxon>
        <taxon>Flavobacteriaceae</taxon>
        <taxon>Lutimonas</taxon>
    </lineage>
</organism>
<keyword evidence="2" id="KW-1185">Reference proteome</keyword>
<gene>
    <name evidence="1" type="ORF">AABB81_04970</name>
</gene>
<evidence type="ECO:0000313" key="2">
    <source>
        <dbReference type="Proteomes" id="UP001474120"/>
    </source>
</evidence>
<evidence type="ECO:0000313" key="1">
    <source>
        <dbReference type="EMBL" id="MEL4455236.1"/>
    </source>
</evidence>
<proteinExistence type="predicted"/>
<reference evidence="1 2" key="1">
    <citation type="submission" date="2024-04" db="EMBL/GenBank/DDBJ databases">
        <title>whole genome sequencing of Lutimonas vermicola strain IMCC1616.</title>
        <authorList>
            <person name="Bae S.S."/>
        </authorList>
    </citation>
    <scope>NUCLEOTIDE SEQUENCE [LARGE SCALE GENOMIC DNA]</scope>
    <source>
        <strain evidence="1 2">IMCC1616</strain>
    </source>
</reference>
<name>A0ABU9KYG6_9FLAO</name>
<accession>A0ABU9KYG6</accession>
<dbReference type="Proteomes" id="UP001474120">
    <property type="component" value="Unassembled WGS sequence"/>
</dbReference>
<comment type="caution">
    <text evidence="1">The sequence shown here is derived from an EMBL/GenBank/DDBJ whole genome shotgun (WGS) entry which is preliminary data.</text>
</comment>
<sequence>MIKDKTSIRPVIRKIGTIENKSPAERFQNLTLRPIIKLQHELLVAFFENYLKKRKIDFSGLSELEKHEVISKAFKKDNLFKTEIRALVLGHFTLEEYSVYQTIATDANKRIITMIEERLQSVTL</sequence>